<reference evidence="2 3" key="1">
    <citation type="submission" date="2019-09" db="EMBL/GenBank/DDBJ databases">
        <authorList>
            <person name="Chandra G."/>
            <person name="Truman W A."/>
        </authorList>
    </citation>
    <scope>NUCLEOTIDE SEQUENCE [LARGE SCALE GENOMIC DNA]</scope>
    <source>
        <strain evidence="2">PS833</strain>
    </source>
</reference>
<dbReference type="EMBL" id="CABVHU010000009">
    <property type="protein sequence ID" value="VVO15047.1"/>
    <property type="molecule type" value="Genomic_DNA"/>
</dbReference>
<protein>
    <recommendedName>
        <fullName evidence="4">DUF2934 domain-containing protein</fullName>
    </recommendedName>
</protein>
<dbReference type="InterPro" id="IPR021327">
    <property type="entry name" value="DUF2934"/>
</dbReference>
<evidence type="ECO:0000256" key="1">
    <source>
        <dbReference type="SAM" id="MobiDB-lite"/>
    </source>
</evidence>
<dbReference type="AlphaFoldDB" id="A0A5E7UET7"/>
<gene>
    <name evidence="2" type="ORF">PS833_03743</name>
</gene>
<dbReference type="Pfam" id="PF11154">
    <property type="entry name" value="DUF2934"/>
    <property type="match status" value="1"/>
</dbReference>
<organism evidence="2 3">
    <name type="scientific">Pseudomonas fluorescens</name>
    <dbReference type="NCBI Taxonomy" id="294"/>
    <lineage>
        <taxon>Bacteria</taxon>
        <taxon>Pseudomonadati</taxon>
        <taxon>Pseudomonadota</taxon>
        <taxon>Gammaproteobacteria</taxon>
        <taxon>Pseudomonadales</taxon>
        <taxon>Pseudomonadaceae</taxon>
        <taxon>Pseudomonas</taxon>
    </lineage>
</organism>
<dbReference type="RefSeq" id="WP_224789546.1">
    <property type="nucleotide sequence ID" value="NZ_CABVHU010000009.1"/>
</dbReference>
<proteinExistence type="predicted"/>
<evidence type="ECO:0000313" key="2">
    <source>
        <dbReference type="EMBL" id="VVO15047.1"/>
    </source>
</evidence>
<sequence>MIDESKIRQRAYELWERDARPDGAEVHYWLLAREQLEKEGQPSAAGSVDPVSGEWESGSDEPTQPAEGGEKADEDDWPAKGEAARYSGA</sequence>
<dbReference type="Proteomes" id="UP000409037">
    <property type="component" value="Unassembled WGS sequence"/>
</dbReference>
<accession>A0A5E7UET7</accession>
<feature type="region of interest" description="Disordered" evidence="1">
    <location>
        <begin position="37"/>
        <end position="89"/>
    </location>
</feature>
<evidence type="ECO:0000313" key="3">
    <source>
        <dbReference type="Proteomes" id="UP000409037"/>
    </source>
</evidence>
<evidence type="ECO:0008006" key="4">
    <source>
        <dbReference type="Google" id="ProtNLM"/>
    </source>
</evidence>
<name>A0A5E7UET7_PSEFL</name>